<evidence type="ECO:0008006" key="3">
    <source>
        <dbReference type="Google" id="ProtNLM"/>
    </source>
</evidence>
<evidence type="ECO:0000313" key="1">
    <source>
        <dbReference type="EMBL" id="MCS4555027.1"/>
    </source>
</evidence>
<evidence type="ECO:0000313" key="2">
    <source>
        <dbReference type="Proteomes" id="UP001201549"/>
    </source>
</evidence>
<comment type="caution">
    <text evidence="1">The sequence shown here is derived from an EMBL/GenBank/DDBJ whole genome shotgun (WGS) entry which is preliminary data.</text>
</comment>
<name>A0ABT2FFI1_9GAMM</name>
<dbReference type="EMBL" id="JAKOGG010000001">
    <property type="protein sequence ID" value="MCS4555027.1"/>
    <property type="molecule type" value="Genomic_DNA"/>
</dbReference>
<dbReference type="Proteomes" id="UP001201549">
    <property type="component" value="Unassembled WGS sequence"/>
</dbReference>
<reference evidence="1 2" key="1">
    <citation type="submission" date="2022-02" db="EMBL/GenBank/DDBJ databases">
        <authorList>
            <person name="Zhuang L."/>
        </authorList>
    </citation>
    <scope>NUCLEOTIDE SEQUENCE [LARGE SCALE GENOMIC DNA]</scope>
    <source>
        <strain evidence="1 2">C32</strain>
    </source>
</reference>
<keyword evidence="2" id="KW-1185">Reference proteome</keyword>
<proteinExistence type="predicted"/>
<organism evidence="1 2">
    <name type="scientific">Shewanella electrica</name>
    <dbReference type="NCBI Taxonomy" id="515560"/>
    <lineage>
        <taxon>Bacteria</taxon>
        <taxon>Pseudomonadati</taxon>
        <taxon>Pseudomonadota</taxon>
        <taxon>Gammaproteobacteria</taxon>
        <taxon>Alteromonadales</taxon>
        <taxon>Shewanellaceae</taxon>
        <taxon>Shewanella</taxon>
    </lineage>
</organism>
<gene>
    <name evidence="1" type="ORF">L9G74_01085</name>
</gene>
<dbReference type="RefSeq" id="WP_238894412.1">
    <property type="nucleotide sequence ID" value="NZ_JAKOGG010000001.1"/>
</dbReference>
<reference evidence="2" key="2">
    <citation type="submission" date="2023-07" db="EMBL/GenBank/DDBJ databases">
        <title>Shewanella mangrovi sp. nov., an acetaldehyde- degrading bacterium isolated from mangrove sediment.</title>
        <authorList>
            <person name="Liu Y."/>
        </authorList>
    </citation>
    <scope>NUCLEOTIDE SEQUENCE [LARGE SCALE GENOMIC DNA]</scope>
    <source>
        <strain evidence="2">C32</strain>
    </source>
</reference>
<protein>
    <recommendedName>
        <fullName evidence="3">DUF2946 domain-containing protein</fullName>
    </recommendedName>
</protein>
<sequence length="82" mass="8894">MVLWLTAWQSVAIAHATDQPLNHDHTHCLLCNFSSQPTTGPVDAPTPNITAVLVTVVAEPVYSQPTVVHTRRQQARAPPAFA</sequence>
<accession>A0ABT2FFI1</accession>